<evidence type="ECO:0000256" key="1">
    <source>
        <dbReference type="ARBA" id="ARBA00004370"/>
    </source>
</evidence>
<evidence type="ECO:0000256" key="3">
    <source>
        <dbReference type="ARBA" id="ARBA00023224"/>
    </source>
</evidence>
<dbReference type="Pfam" id="PF08447">
    <property type="entry name" value="PAS_3"/>
    <property type="match status" value="3"/>
</dbReference>
<dbReference type="PANTHER" id="PTHR43531">
    <property type="entry name" value="PROTEIN ICFG"/>
    <property type="match status" value="1"/>
</dbReference>
<reference evidence="11" key="1">
    <citation type="submission" date="2021-03" db="EMBL/GenBank/DDBJ databases">
        <title>Description of Psychrosphaera ytuae sp. nov. isolated from deep sea sediment of South China Sea.</title>
        <authorList>
            <person name="Zhang J."/>
            <person name="Xu X.-D."/>
        </authorList>
    </citation>
    <scope>NUCLEOTIDE SEQUENCE</scope>
    <source>
        <strain evidence="11">MTZ26</strain>
    </source>
</reference>
<gene>
    <name evidence="11" type="ORF">J1N51_09090</name>
</gene>
<evidence type="ECO:0000256" key="4">
    <source>
        <dbReference type="ARBA" id="ARBA00029447"/>
    </source>
</evidence>
<dbReference type="CDD" id="cd11386">
    <property type="entry name" value="MCP_signal"/>
    <property type="match status" value="1"/>
</dbReference>
<keyword evidence="3 5" id="KW-0807">Transducer</keyword>
<dbReference type="Pfam" id="PF18947">
    <property type="entry name" value="HAMP_2"/>
    <property type="match status" value="1"/>
</dbReference>
<dbReference type="FunFam" id="1.10.287.950:FF:000001">
    <property type="entry name" value="Methyl-accepting chemotaxis sensory transducer"/>
    <property type="match status" value="1"/>
</dbReference>
<name>A0A975D9B4_9GAMM</name>
<evidence type="ECO:0000256" key="6">
    <source>
        <dbReference type="SAM" id="MobiDB-lite"/>
    </source>
</evidence>
<evidence type="ECO:0000313" key="11">
    <source>
        <dbReference type="EMBL" id="QTH62916.1"/>
    </source>
</evidence>
<evidence type="ECO:0000259" key="10">
    <source>
        <dbReference type="PROSITE" id="PS50885"/>
    </source>
</evidence>
<feature type="domain" description="PAC" evidence="9">
    <location>
        <begin position="87"/>
        <end position="139"/>
    </location>
</feature>
<feature type="region of interest" description="Disordered" evidence="6">
    <location>
        <begin position="851"/>
        <end position="889"/>
    </location>
</feature>
<feature type="domain" description="Methyl-accepting transducer" evidence="7">
    <location>
        <begin position="602"/>
        <end position="831"/>
    </location>
</feature>
<dbReference type="CDD" id="cd00130">
    <property type="entry name" value="PAS"/>
    <property type="match status" value="3"/>
</dbReference>
<dbReference type="PRINTS" id="PR00260">
    <property type="entry name" value="CHEMTRNSDUCR"/>
</dbReference>
<dbReference type="InterPro" id="IPR035965">
    <property type="entry name" value="PAS-like_dom_sf"/>
</dbReference>
<protein>
    <submittedName>
        <fullName evidence="11">PAS domain S-box protein</fullName>
    </submittedName>
</protein>
<dbReference type="EMBL" id="CP072110">
    <property type="protein sequence ID" value="QTH62916.1"/>
    <property type="molecule type" value="Genomic_DNA"/>
</dbReference>
<comment type="similarity">
    <text evidence="4">Belongs to the methyl-accepting chemotaxis (MCP) protein family.</text>
</comment>
<dbReference type="GO" id="GO:0007165">
    <property type="term" value="P:signal transduction"/>
    <property type="evidence" value="ECO:0007669"/>
    <property type="project" value="UniProtKB-KW"/>
</dbReference>
<accession>A0A975D9B4</accession>
<dbReference type="Gene3D" id="1.10.287.950">
    <property type="entry name" value="Methyl-accepting chemotaxis protein"/>
    <property type="match status" value="1"/>
</dbReference>
<dbReference type="Proteomes" id="UP000682739">
    <property type="component" value="Chromosome"/>
</dbReference>
<dbReference type="InterPro" id="IPR013655">
    <property type="entry name" value="PAS_fold_3"/>
</dbReference>
<dbReference type="PROSITE" id="PS50113">
    <property type="entry name" value="PAC"/>
    <property type="match status" value="3"/>
</dbReference>
<dbReference type="SMART" id="SM00086">
    <property type="entry name" value="PAC"/>
    <property type="match status" value="3"/>
</dbReference>
<dbReference type="SMART" id="SM00283">
    <property type="entry name" value="MA"/>
    <property type="match status" value="1"/>
</dbReference>
<dbReference type="InterPro" id="IPR051310">
    <property type="entry name" value="MCP_chemotaxis"/>
</dbReference>
<evidence type="ECO:0000313" key="12">
    <source>
        <dbReference type="Proteomes" id="UP000682739"/>
    </source>
</evidence>
<dbReference type="Pfam" id="PF13426">
    <property type="entry name" value="PAS_9"/>
    <property type="match status" value="1"/>
</dbReference>
<dbReference type="PROSITE" id="PS50112">
    <property type="entry name" value="PAS"/>
    <property type="match status" value="2"/>
</dbReference>
<dbReference type="SMART" id="SM00091">
    <property type="entry name" value="PAS"/>
    <property type="match status" value="4"/>
</dbReference>
<proteinExistence type="inferred from homology"/>
<dbReference type="InterPro" id="IPR001610">
    <property type="entry name" value="PAC"/>
</dbReference>
<dbReference type="RefSeq" id="WP_208830593.1">
    <property type="nucleotide sequence ID" value="NZ_CP072110.1"/>
</dbReference>
<dbReference type="InterPro" id="IPR000014">
    <property type="entry name" value="PAS"/>
</dbReference>
<organism evidence="11 12">
    <name type="scientific">Psychrosphaera ytuae</name>
    <dbReference type="NCBI Taxonomy" id="2820710"/>
    <lineage>
        <taxon>Bacteria</taxon>
        <taxon>Pseudomonadati</taxon>
        <taxon>Pseudomonadota</taxon>
        <taxon>Gammaproteobacteria</taxon>
        <taxon>Alteromonadales</taxon>
        <taxon>Pseudoalteromonadaceae</taxon>
        <taxon>Psychrosphaera</taxon>
    </lineage>
</organism>
<dbReference type="Gene3D" id="3.30.450.20">
    <property type="entry name" value="PAS domain"/>
    <property type="match status" value="4"/>
</dbReference>
<dbReference type="InterPro" id="IPR004090">
    <property type="entry name" value="Chemotax_Me-accpt_rcpt"/>
</dbReference>
<sequence length="889" mass="98293">MGWLSNLSKPGSTDSDLVLKALKKSLAVIEFEPDGTIITANQNFLNAMGYRLEEIQGRHHSIFVQPSYAETDEYQVFWQNLGQGKFLSSEFLRVTKAGKDIWIQAVYNPVIDENNRVIKVVKVAIDITKQKIIAANHRGQIDAINRSQAVIEFELDGTIIHANDNFLSVMGYSLDEVKGRHHSMFAPPGVAESHEYKAFWQKLGRGEFDSGEYKRIAKDGSEIWIQASYNPVYDSAGKPFKVVKFATDITQEKQESADIRGQLDAIGRSQAVIEFELDGTIIKANDNFLNTLGYKLEEIQGRHHSMFAPPGVAESREYKDFWAKLGAGNFDSGEYKRIAKDGSEIWIQASYNPIYDVNGDPYKVVKYATDITEQKRLEEEARRAADLAQALKTCQASVMIADNDLKIVYMNNDVIRMFRERESVLRQHFGRFDVDNLIGTCVDDFHKNASHQRSMVEKMSQPYNTTINVGPLVFELFATPWINTHGERLGTIVEWVDKTEEDAIEKEIANVIESASNGDLSIRLSVDDKQGFFKQLSEGLNEVVSISEGVIQDTVNMLDALAHGNLTRRIETEYQGMFDKLKRDANATVEKLTEVIGQIDKSATTVAAGAEEMAQGNADLSQRTEEQASSLEETASSMEQMTATVRQNADNAQTANKLAENAATKAESGGEIVSQAVTSMAEINEASKKIADIIGVIDEIAFQTNLLALNAAVEAARAGEQGRGFAVVAGEVRNLAQRSAAAAKEIKDLIRDSVTKVEDGTSLVNQSGEMLQEIVEAVRKVNQTIGDISVASIEQTSGIEQVNKAVSQMDEMTQQNAALVEEASAAGESMSEQARAMRELLSFFKLSEGSSSTYHRPQLSNSSGSANNGITHKKEIMKPSSSDEEWQEF</sequence>
<comment type="subcellular location">
    <subcellularLocation>
        <location evidence="1">Membrane</location>
    </subcellularLocation>
</comment>
<evidence type="ECO:0000256" key="2">
    <source>
        <dbReference type="ARBA" id="ARBA00022481"/>
    </source>
</evidence>
<feature type="domain" description="PAC" evidence="9">
    <location>
        <begin position="331"/>
        <end position="383"/>
    </location>
</feature>
<feature type="compositionally biased region" description="Polar residues" evidence="6">
    <location>
        <begin position="851"/>
        <end position="870"/>
    </location>
</feature>
<dbReference type="PANTHER" id="PTHR43531:SF14">
    <property type="entry name" value="METHYL-ACCEPTING CHEMOTAXIS PROTEIN I-RELATED"/>
    <property type="match status" value="1"/>
</dbReference>
<dbReference type="AlphaFoldDB" id="A0A975D9B4"/>
<dbReference type="NCBIfam" id="TIGR00229">
    <property type="entry name" value="sensory_box"/>
    <property type="match status" value="3"/>
</dbReference>
<dbReference type="KEGG" id="psym:J1N51_09090"/>
<dbReference type="SUPFAM" id="SSF55785">
    <property type="entry name" value="PYP-like sensor domain (PAS domain)"/>
    <property type="match status" value="4"/>
</dbReference>
<dbReference type="SUPFAM" id="SSF58104">
    <property type="entry name" value="Methyl-accepting chemotaxis protein (MCP) signaling domain"/>
    <property type="match status" value="1"/>
</dbReference>
<dbReference type="InterPro" id="IPR004089">
    <property type="entry name" value="MCPsignal_dom"/>
</dbReference>
<feature type="domain" description="PAC" evidence="9">
    <location>
        <begin position="209"/>
        <end position="261"/>
    </location>
</feature>
<feature type="domain" description="HAMP" evidence="10">
    <location>
        <begin position="551"/>
        <end position="597"/>
    </location>
</feature>
<keyword evidence="12" id="KW-1185">Reference proteome</keyword>
<dbReference type="InterPro" id="IPR000700">
    <property type="entry name" value="PAS-assoc_C"/>
</dbReference>
<evidence type="ECO:0000259" key="8">
    <source>
        <dbReference type="PROSITE" id="PS50112"/>
    </source>
</evidence>
<feature type="domain" description="PAS" evidence="8">
    <location>
        <begin position="150"/>
        <end position="187"/>
    </location>
</feature>
<evidence type="ECO:0000256" key="5">
    <source>
        <dbReference type="PROSITE-ProRule" id="PRU00284"/>
    </source>
</evidence>
<dbReference type="Pfam" id="PF00015">
    <property type="entry name" value="MCPsignal"/>
    <property type="match status" value="1"/>
</dbReference>
<feature type="domain" description="PAS" evidence="8">
    <location>
        <begin position="255"/>
        <end position="309"/>
    </location>
</feature>
<evidence type="ECO:0000259" key="7">
    <source>
        <dbReference type="PROSITE" id="PS50111"/>
    </source>
</evidence>
<dbReference type="GO" id="GO:0005886">
    <property type="term" value="C:plasma membrane"/>
    <property type="evidence" value="ECO:0007669"/>
    <property type="project" value="TreeGrafter"/>
</dbReference>
<keyword evidence="2" id="KW-0488">Methylation</keyword>
<dbReference type="InterPro" id="IPR003660">
    <property type="entry name" value="HAMP_dom"/>
</dbReference>
<dbReference type="GO" id="GO:0006935">
    <property type="term" value="P:chemotaxis"/>
    <property type="evidence" value="ECO:0007669"/>
    <property type="project" value="InterPro"/>
</dbReference>
<evidence type="ECO:0000259" key="9">
    <source>
        <dbReference type="PROSITE" id="PS50113"/>
    </source>
</evidence>
<dbReference type="PROSITE" id="PS50111">
    <property type="entry name" value="CHEMOTAXIS_TRANSDUC_2"/>
    <property type="match status" value="1"/>
</dbReference>
<dbReference type="GO" id="GO:0004888">
    <property type="term" value="F:transmembrane signaling receptor activity"/>
    <property type="evidence" value="ECO:0007669"/>
    <property type="project" value="InterPro"/>
</dbReference>
<dbReference type="PROSITE" id="PS50885">
    <property type="entry name" value="HAMP"/>
    <property type="match status" value="1"/>
</dbReference>